<dbReference type="PRINTS" id="PR00598">
    <property type="entry name" value="HTHMARR"/>
</dbReference>
<keyword evidence="6" id="KW-1185">Reference proteome</keyword>
<dbReference type="SUPFAM" id="SSF46785">
    <property type="entry name" value="Winged helix' DNA-binding domain"/>
    <property type="match status" value="1"/>
</dbReference>
<evidence type="ECO:0000256" key="3">
    <source>
        <dbReference type="ARBA" id="ARBA00023163"/>
    </source>
</evidence>
<comment type="caution">
    <text evidence="5">The sequence shown here is derived from an EMBL/GenBank/DDBJ whole genome shotgun (WGS) entry which is preliminary data.</text>
</comment>
<sequence>MYNAYVIKINPKHYFYFCYENELTVNKTVALVNLWGEFEEKHPDASIEDFCRYQLIQQREAATATDKPMASGPLPMHPNGQLLRLIGRVNKLNMVYAYAALEGTGVNQLEEFGLLMHISQAKNPRKTEIIYSNLMELSSGTDMLNRLKSRGFIREYDDTEDRRSKRVELTEEGLAVIAICRQKISQLAGMMLHNMADDDIQLCIKLLKGVEQEFSARLPGDKGKKFDEIVREVM</sequence>
<dbReference type="EMBL" id="WPIN01000009">
    <property type="protein sequence ID" value="MVM33048.1"/>
    <property type="molecule type" value="Genomic_DNA"/>
</dbReference>
<dbReference type="SMART" id="SM00347">
    <property type="entry name" value="HTH_MARR"/>
    <property type="match status" value="1"/>
</dbReference>
<evidence type="ECO:0000313" key="6">
    <source>
        <dbReference type="Proteomes" id="UP000436006"/>
    </source>
</evidence>
<dbReference type="GO" id="GO:0003700">
    <property type="term" value="F:DNA-binding transcription factor activity"/>
    <property type="evidence" value="ECO:0007669"/>
    <property type="project" value="InterPro"/>
</dbReference>
<gene>
    <name evidence="5" type="ORF">GO755_23610</name>
</gene>
<keyword evidence="3" id="KW-0804">Transcription</keyword>
<dbReference type="GO" id="GO:0003677">
    <property type="term" value="F:DNA binding"/>
    <property type="evidence" value="ECO:0007669"/>
    <property type="project" value="UniProtKB-KW"/>
</dbReference>
<dbReference type="AlphaFoldDB" id="A0A7K1SH59"/>
<keyword evidence="1" id="KW-0805">Transcription regulation</keyword>
<dbReference type="PANTHER" id="PTHR42756:SF1">
    <property type="entry name" value="TRANSCRIPTIONAL REPRESSOR OF EMRAB OPERON"/>
    <property type="match status" value="1"/>
</dbReference>
<dbReference type="PANTHER" id="PTHR42756">
    <property type="entry name" value="TRANSCRIPTIONAL REGULATOR, MARR"/>
    <property type="match status" value="1"/>
</dbReference>
<proteinExistence type="predicted"/>
<organism evidence="5 6">
    <name type="scientific">Spirosoma arboris</name>
    <dbReference type="NCBI Taxonomy" id="2682092"/>
    <lineage>
        <taxon>Bacteria</taxon>
        <taxon>Pseudomonadati</taxon>
        <taxon>Bacteroidota</taxon>
        <taxon>Cytophagia</taxon>
        <taxon>Cytophagales</taxon>
        <taxon>Cytophagaceae</taxon>
        <taxon>Spirosoma</taxon>
    </lineage>
</organism>
<name>A0A7K1SH59_9BACT</name>
<dbReference type="Proteomes" id="UP000436006">
    <property type="component" value="Unassembled WGS sequence"/>
</dbReference>
<protein>
    <submittedName>
        <fullName evidence="5">Winged helix DNA-binding protein</fullName>
    </submittedName>
</protein>
<evidence type="ECO:0000256" key="2">
    <source>
        <dbReference type="ARBA" id="ARBA00023125"/>
    </source>
</evidence>
<accession>A0A7K1SH59</accession>
<keyword evidence="2 5" id="KW-0238">DNA-binding</keyword>
<dbReference type="InterPro" id="IPR036388">
    <property type="entry name" value="WH-like_DNA-bd_sf"/>
</dbReference>
<dbReference type="Gene3D" id="1.10.10.10">
    <property type="entry name" value="Winged helix-like DNA-binding domain superfamily/Winged helix DNA-binding domain"/>
    <property type="match status" value="1"/>
</dbReference>
<dbReference type="InterPro" id="IPR036390">
    <property type="entry name" value="WH_DNA-bd_sf"/>
</dbReference>
<feature type="domain" description="HTH marR-type" evidence="4">
    <location>
        <begin position="79"/>
        <end position="212"/>
    </location>
</feature>
<reference evidence="5 6" key="1">
    <citation type="submission" date="2019-12" db="EMBL/GenBank/DDBJ databases">
        <title>Spirosoma sp. HMF4905 genome sequencing and assembly.</title>
        <authorList>
            <person name="Kang H."/>
            <person name="Cha I."/>
            <person name="Kim H."/>
            <person name="Joh K."/>
        </authorList>
    </citation>
    <scope>NUCLEOTIDE SEQUENCE [LARGE SCALE GENOMIC DNA]</scope>
    <source>
        <strain evidence="5 6">HMF4905</strain>
    </source>
</reference>
<evidence type="ECO:0000256" key="1">
    <source>
        <dbReference type="ARBA" id="ARBA00023015"/>
    </source>
</evidence>
<dbReference type="InterPro" id="IPR000835">
    <property type="entry name" value="HTH_MarR-typ"/>
</dbReference>
<evidence type="ECO:0000313" key="5">
    <source>
        <dbReference type="EMBL" id="MVM33048.1"/>
    </source>
</evidence>
<dbReference type="PROSITE" id="PS50995">
    <property type="entry name" value="HTH_MARR_2"/>
    <property type="match status" value="1"/>
</dbReference>
<evidence type="ECO:0000259" key="4">
    <source>
        <dbReference type="PROSITE" id="PS50995"/>
    </source>
</evidence>